<accession>A0A165G8X0</accession>
<sequence length="366" mass="39790">MSRSLSRLRPSPDGEQPVLDITPLPPVPSLPPTRDRPSISHSRKPSMFRLEEDDNSDIQRALKMKMRQSRHVRDVSTGGAISLKGAALAARDDSAVRQMVMPPKLRRVSRSFTNLRLLATRDALQAEDQATHLLQAQAERTAKAQEGNPLIRPLPLPPTPDHRSMSHPRKAPEPPKPLPPTPTPPKSKSKKPTKAPALTLPALPPKPAPIGEQPIPASRTMKSRILSAATISRMKAMSPASMMSTFASPRPSSRDSNSSRGTISTSASSRESNESRSTGTTTSASSTCTWPPSAAAAQPTPDSSRLESRRSCRRVAQPHFLPRPCNGQAVHGPSILSQTSVRFLPAVFTSLRLHTCYCIRCCYTIT</sequence>
<evidence type="ECO:0000256" key="1">
    <source>
        <dbReference type="SAM" id="MobiDB-lite"/>
    </source>
</evidence>
<name>A0A165G8X0_EXIGL</name>
<reference evidence="2 3" key="1">
    <citation type="journal article" date="2016" name="Mol. Biol. Evol.">
        <title>Comparative Genomics of Early-Diverging Mushroom-Forming Fungi Provides Insights into the Origins of Lignocellulose Decay Capabilities.</title>
        <authorList>
            <person name="Nagy L.G."/>
            <person name="Riley R."/>
            <person name="Tritt A."/>
            <person name="Adam C."/>
            <person name="Daum C."/>
            <person name="Floudas D."/>
            <person name="Sun H."/>
            <person name="Yadav J.S."/>
            <person name="Pangilinan J."/>
            <person name="Larsson K.H."/>
            <person name="Matsuura K."/>
            <person name="Barry K."/>
            <person name="Labutti K."/>
            <person name="Kuo R."/>
            <person name="Ohm R.A."/>
            <person name="Bhattacharya S.S."/>
            <person name="Shirouzu T."/>
            <person name="Yoshinaga Y."/>
            <person name="Martin F.M."/>
            <person name="Grigoriev I.V."/>
            <person name="Hibbett D.S."/>
        </authorList>
    </citation>
    <scope>NUCLEOTIDE SEQUENCE [LARGE SCALE GENOMIC DNA]</scope>
    <source>
        <strain evidence="2 3">HHB12029</strain>
    </source>
</reference>
<protein>
    <submittedName>
        <fullName evidence="2">Uncharacterized protein</fullName>
    </submittedName>
</protein>
<dbReference type="EMBL" id="KV426055">
    <property type="protein sequence ID" value="KZV90158.1"/>
    <property type="molecule type" value="Genomic_DNA"/>
</dbReference>
<evidence type="ECO:0000313" key="2">
    <source>
        <dbReference type="EMBL" id="KZV90158.1"/>
    </source>
</evidence>
<dbReference type="InParanoid" id="A0A165G8X0"/>
<evidence type="ECO:0000313" key="3">
    <source>
        <dbReference type="Proteomes" id="UP000077266"/>
    </source>
</evidence>
<feature type="compositionally biased region" description="Low complexity" evidence="1">
    <location>
        <begin position="1"/>
        <end position="11"/>
    </location>
</feature>
<feature type="compositionally biased region" description="Pro residues" evidence="1">
    <location>
        <begin position="174"/>
        <end position="185"/>
    </location>
</feature>
<feature type="region of interest" description="Disordered" evidence="1">
    <location>
        <begin position="139"/>
        <end position="220"/>
    </location>
</feature>
<feature type="region of interest" description="Disordered" evidence="1">
    <location>
        <begin position="1"/>
        <end position="55"/>
    </location>
</feature>
<dbReference type="OrthoDB" id="10683084at2759"/>
<dbReference type="Proteomes" id="UP000077266">
    <property type="component" value="Unassembled WGS sequence"/>
</dbReference>
<organism evidence="2 3">
    <name type="scientific">Exidia glandulosa HHB12029</name>
    <dbReference type="NCBI Taxonomy" id="1314781"/>
    <lineage>
        <taxon>Eukaryota</taxon>
        <taxon>Fungi</taxon>
        <taxon>Dikarya</taxon>
        <taxon>Basidiomycota</taxon>
        <taxon>Agaricomycotina</taxon>
        <taxon>Agaricomycetes</taxon>
        <taxon>Auriculariales</taxon>
        <taxon>Exidiaceae</taxon>
        <taxon>Exidia</taxon>
    </lineage>
</organism>
<proteinExistence type="predicted"/>
<dbReference type="AlphaFoldDB" id="A0A165G8X0"/>
<feature type="region of interest" description="Disordered" evidence="1">
    <location>
        <begin position="236"/>
        <end position="311"/>
    </location>
</feature>
<keyword evidence="3" id="KW-1185">Reference proteome</keyword>
<feature type="compositionally biased region" description="Low complexity" evidence="1">
    <location>
        <begin position="248"/>
        <end position="297"/>
    </location>
</feature>
<gene>
    <name evidence="2" type="ORF">EXIGLDRAFT_720635</name>
</gene>